<proteinExistence type="predicted"/>
<name>A0A8S3AG66_9BILA</name>
<protein>
    <submittedName>
        <fullName evidence="2">Uncharacterized protein</fullName>
    </submittedName>
</protein>
<dbReference type="Proteomes" id="UP000676336">
    <property type="component" value="Unassembled WGS sequence"/>
</dbReference>
<accession>A0A8S3AG66</accession>
<sequence length="40" mass="4309">NETGDDELDRSLFDEESLGVVKNGLLAELKFDVAGVLNGE</sequence>
<evidence type="ECO:0000313" key="1">
    <source>
        <dbReference type="EMBL" id="CAF4558295.1"/>
    </source>
</evidence>
<feature type="non-terminal residue" evidence="2">
    <location>
        <position position="1"/>
    </location>
</feature>
<organism evidence="2 3">
    <name type="scientific">Rotaria magnacalcarata</name>
    <dbReference type="NCBI Taxonomy" id="392030"/>
    <lineage>
        <taxon>Eukaryota</taxon>
        <taxon>Metazoa</taxon>
        <taxon>Spiralia</taxon>
        <taxon>Gnathifera</taxon>
        <taxon>Rotifera</taxon>
        <taxon>Eurotatoria</taxon>
        <taxon>Bdelloidea</taxon>
        <taxon>Philodinida</taxon>
        <taxon>Philodinidae</taxon>
        <taxon>Rotaria</taxon>
    </lineage>
</organism>
<evidence type="ECO:0000313" key="2">
    <source>
        <dbReference type="EMBL" id="CAF4715111.1"/>
    </source>
</evidence>
<reference evidence="2" key="1">
    <citation type="submission" date="2021-02" db="EMBL/GenBank/DDBJ databases">
        <authorList>
            <person name="Nowell W R."/>
        </authorList>
    </citation>
    <scope>NUCLEOTIDE SEQUENCE</scope>
</reference>
<dbReference type="AlphaFoldDB" id="A0A8S3AG66"/>
<dbReference type="Proteomes" id="UP000681720">
    <property type="component" value="Unassembled WGS sequence"/>
</dbReference>
<dbReference type="EMBL" id="CAJOBJ010129646">
    <property type="protein sequence ID" value="CAF4715111.1"/>
    <property type="molecule type" value="Genomic_DNA"/>
</dbReference>
<comment type="caution">
    <text evidence="2">The sequence shown here is derived from an EMBL/GenBank/DDBJ whole genome shotgun (WGS) entry which is preliminary data.</text>
</comment>
<evidence type="ECO:0000313" key="3">
    <source>
        <dbReference type="Proteomes" id="UP000681720"/>
    </source>
</evidence>
<dbReference type="EMBL" id="CAJOBI010094542">
    <property type="protein sequence ID" value="CAF4558295.1"/>
    <property type="molecule type" value="Genomic_DNA"/>
</dbReference>
<gene>
    <name evidence="2" type="ORF">GIL414_LOCUS43614</name>
    <name evidence="1" type="ORF">SMN809_LOCUS37333</name>
</gene>